<name>A0A6L9EAI2_9FLAO</name>
<evidence type="ECO:0000313" key="7">
    <source>
        <dbReference type="Proteomes" id="UP000475249"/>
    </source>
</evidence>
<evidence type="ECO:0000313" key="6">
    <source>
        <dbReference type="EMBL" id="NAS11568.1"/>
    </source>
</evidence>
<dbReference type="InterPro" id="IPR002569">
    <property type="entry name" value="Met_Sox_Rdtase_MsrA_dom"/>
</dbReference>
<evidence type="ECO:0000256" key="2">
    <source>
        <dbReference type="ARBA" id="ARBA00023002"/>
    </source>
</evidence>
<evidence type="ECO:0000259" key="5">
    <source>
        <dbReference type="Pfam" id="PF01625"/>
    </source>
</evidence>
<protein>
    <recommendedName>
        <fullName evidence="1">peptide-methionine (S)-S-oxide reductase</fullName>
        <ecNumber evidence="1">1.8.4.11</ecNumber>
    </recommendedName>
</protein>
<evidence type="ECO:0000256" key="4">
    <source>
        <dbReference type="ARBA" id="ARBA00048782"/>
    </source>
</evidence>
<feature type="domain" description="Peptide methionine sulphoxide reductase MsrA" evidence="5">
    <location>
        <begin position="5"/>
        <end position="141"/>
    </location>
</feature>
<dbReference type="EC" id="1.8.4.11" evidence="1"/>
<keyword evidence="2" id="KW-0560">Oxidoreductase</keyword>
<dbReference type="PANTHER" id="PTHR43774">
    <property type="entry name" value="PEPTIDE METHIONINE SULFOXIDE REDUCTASE"/>
    <property type="match status" value="1"/>
</dbReference>
<organism evidence="6 7">
    <name type="scientific">Poritiphilus flavus</name>
    <dbReference type="NCBI Taxonomy" id="2697053"/>
    <lineage>
        <taxon>Bacteria</taxon>
        <taxon>Pseudomonadati</taxon>
        <taxon>Bacteroidota</taxon>
        <taxon>Flavobacteriia</taxon>
        <taxon>Flavobacteriales</taxon>
        <taxon>Flavobacteriaceae</taxon>
        <taxon>Poritiphilus</taxon>
    </lineage>
</organism>
<keyword evidence="7" id="KW-1185">Reference proteome</keyword>
<dbReference type="Proteomes" id="UP000475249">
    <property type="component" value="Unassembled WGS sequence"/>
</dbReference>
<dbReference type="PANTHER" id="PTHR43774:SF1">
    <property type="entry name" value="PEPTIDE METHIONINE SULFOXIDE REDUCTASE MSRA 2"/>
    <property type="match status" value="1"/>
</dbReference>
<dbReference type="SUPFAM" id="SSF55068">
    <property type="entry name" value="Peptide methionine sulfoxide reductase"/>
    <property type="match status" value="1"/>
</dbReference>
<dbReference type="AlphaFoldDB" id="A0A6L9EAI2"/>
<reference evidence="6 7" key="1">
    <citation type="submission" date="2020-01" db="EMBL/GenBank/DDBJ databases">
        <title>Bacteria diversity of Porities sp.</title>
        <authorList>
            <person name="Wang G."/>
        </authorList>
    </citation>
    <scope>NUCLEOTIDE SEQUENCE [LARGE SCALE GENOMIC DNA]</scope>
    <source>
        <strain evidence="6 7">R33</strain>
    </source>
</reference>
<sequence>MALEKIAFGGGCHWCTEAVFQSLRGVHSVEQGFVSPDSTDRSFSEAVIVTYDSEMITLKDLSLIHLFTHESTSKHSMRTKYRSAIYTFNKMDEEFLFQIWDELQAEFQSKLITQILPFKEFRASDEQFQNYYRKDPGKPFCKRYIHPKLELLRRLFSSHLDTRTSVTQ</sequence>
<comment type="catalytic activity">
    <reaction evidence="4">
        <text>[thioredoxin]-disulfide + L-methionine + H2O = L-methionine (S)-S-oxide + [thioredoxin]-dithiol</text>
        <dbReference type="Rhea" id="RHEA:19993"/>
        <dbReference type="Rhea" id="RHEA-COMP:10698"/>
        <dbReference type="Rhea" id="RHEA-COMP:10700"/>
        <dbReference type="ChEBI" id="CHEBI:15377"/>
        <dbReference type="ChEBI" id="CHEBI:29950"/>
        <dbReference type="ChEBI" id="CHEBI:50058"/>
        <dbReference type="ChEBI" id="CHEBI:57844"/>
        <dbReference type="ChEBI" id="CHEBI:58772"/>
        <dbReference type="EC" id="1.8.4.11"/>
    </reaction>
</comment>
<gene>
    <name evidence="6" type="ORF">GTQ38_06120</name>
</gene>
<evidence type="ECO:0000256" key="1">
    <source>
        <dbReference type="ARBA" id="ARBA00012502"/>
    </source>
</evidence>
<dbReference type="RefSeq" id="WP_161434589.1">
    <property type="nucleotide sequence ID" value="NZ_WXYO01000002.1"/>
</dbReference>
<comment type="catalytic activity">
    <reaction evidence="3">
        <text>L-methionyl-[protein] + [thioredoxin]-disulfide + H2O = L-methionyl-(S)-S-oxide-[protein] + [thioredoxin]-dithiol</text>
        <dbReference type="Rhea" id="RHEA:14217"/>
        <dbReference type="Rhea" id="RHEA-COMP:10698"/>
        <dbReference type="Rhea" id="RHEA-COMP:10700"/>
        <dbReference type="Rhea" id="RHEA-COMP:12313"/>
        <dbReference type="Rhea" id="RHEA-COMP:12315"/>
        <dbReference type="ChEBI" id="CHEBI:15377"/>
        <dbReference type="ChEBI" id="CHEBI:16044"/>
        <dbReference type="ChEBI" id="CHEBI:29950"/>
        <dbReference type="ChEBI" id="CHEBI:44120"/>
        <dbReference type="ChEBI" id="CHEBI:50058"/>
        <dbReference type="EC" id="1.8.4.11"/>
    </reaction>
</comment>
<dbReference type="Gene3D" id="3.30.1060.10">
    <property type="entry name" value="Peptide methionine sulphoxide reductase MsrA"/>
    <property type="match status" value="1"/>
</dbReference>
<comment type="caution">
    <text evidence="6">The sequence shown here is derived from an EMBL/GenBank/DDBJ whole genome shotgun (WGS) entry which is preliminary data.</text>
</comment>
<dbReference type="GO" id="GO:0008113">
    <property type="term" value="F:peptide-methionine (S)-S-oxide reductase activity"/>
    <property type="evidence" value="ECO:0007669"/>
    <property type="project" value="UniProtKB-EC"/>
</dbReference>
<accession>A0A6L9EAI2</accession>
<proteinExistence type="predicted"/>
<dbReference type="InterPro" id="IPR036509">
    <property type="entry name" value="Met_Sox_Rdtase_MsrA_sf"/>
</dbReference>
<evidence type="ECO:0000256" key="3">
    <source>
        <dbReference type="ARBA" id="ARBA00047806"/>
    </source>
</evidence>
<dbReference type="Pfam" id="PF01625">
    <property type="entry name" value="PMSR"/>
    <property type="match status" value="1"/>
</dbReference>
<dbReference type="EMBL" id="WXYO01000002">
    <property type="protein sequence ID" value="NAS11568.1"/>
    <property type="molecule type" value="Genomic_DNA"/>
</dbReference>